<name>A0ABQ6W1J0_9EURO</name>
<evidence type="ECO:0008006" key="4">
    <source>
        <dbReference type="Google" id="ProtNLM"/>
    </source>
</evidence>
<organism evidence="2 3">
    <name type="scientific">Aspergillus pseudocaelatus</name>
    <dbReference type="NCBI Taxonomy" id="1825620"/>
    <lineage>
        <taxon>Eukaryota</taxon>
        <taxon>Fungi</taxon>
        <taxon>Dikarya</taxon>
        <taxon>Ascomycota</taxon>
        <taxon>Pezizomycotina</taxon>
        <taxon>Eurotiomycetes</taxon>
        <taxon>Eurotiomycetidae</taxon>
        <taxon>Eurotiales</taxon>
        <taxon>Aspergillaceae</taxon>
        <taxon>Aspergillus</taxon>
        <taxon>Aspergillus subgen. Circumdati</taxon>
    </lineage>
</organism>
<sequence length="146" mass="16335">MSQTVRRCSLDRIRLKQFFLLLIFTKYGHLCLVVGFQNCVSIFIRRVQSCGGPGSVLFLSIHYEWVDGMVCVAFIRRPTNRPGHVFLVFVFLFSFASFFLAMCPKKISRGMASVDSSLRFALCPVSLPGRPPSAPADFSSVRVCSA</sequence>
<gene>
    <name evidence="2" type="ORF">BDV36DRAFT_102545</name>
</gene>
<keyword evidence="1" id="KW-0472">Membrane</keyword>
<evidence type="ECO:0000313" key="2">
    <source>
        <dbReference type="EMBL" id="KAE8411012.1"/>
    </source>
</evidence>
<feature type="transmembrane region" description="Helical" evidence="1">
    <location>
        <begin position="84"/>
        <end position="103"/>
    </location>
</feature>
<evidence type="ECO:0000256" key="1">
    <source>
        <dbReference type="SAM" id="Phobius"/>
    </source>
</evidence>
<evidence type="ECO:0000313" key="3">
    <source>
        <dbReference type="Proteomes" id="UP000325395"/>
    </source>
</evidence>
<reference evidence="2 3" key="1">
    <citation type="submission" date="2019-04" db="EMBL/GenBank/DDBJ databases">
        <authorList>
            <consortium name="DOE Joint Genome Institute"/>
            <person name="Mondo S."/>
            <person name="Kjaerbolling I."/>
            <person name="Vesth T."/>
            <person name="Frisvad J.C."/>
            <person name="Nybo J.L."/>
            <person name="Theobald S."/>
            <person name="Kildgaard S."/>
            <person name="Isbrandt T."/>
            <person name="Kuo A."/>
            <person name="Sato A."/>
            <person name="Lyhne E.K."/>
            <person name="Kogle M.E."/>
            <person name="Wiebenga A."/>
            <person name="Kun R.S."/>
            <person name="Lubbers R.J."/>
            <person name="Makela M.R."/>
            <person name="Barry K."/>
            <person name="Chovatia M."/>
            <person name="Clum A."/>
            <person name="Daum C."/>
            <person name="Haridas S."/>
            <person name="He G."/>
            <person name="LaButti K."/>
            <person name="Lipzen A."/>
            <person name="Riley R."/>
            <person name="Salamov A."/>
            <person name="Simmons B.A."/>
            <person name="Magnuson J.K."/>
            <person name="Henrissat B."/>
            <person name="Mortensen U.H."/>
            <person name="Larsen T.O."/>
            <person name="Devries R.P."/>
            <person name="Grigoriev I.V."/>
            <person name="Machida M."/>
            <person name="Baker S.E."/>
            <person name="Andersen M.R."/>
            <person name="Cantor M.N."/>
            <person name="Hua S.X."/>
        </authorList>
    </citation>
    <scope>NUCLEOTIDE SEQUENCE [LARGE SCALE GENOMIC DNA]</scope>
    <source>
        <strain evidence="2 3">CBS 117616</strain>
    </source>
</reference>
<protein>
    <recommendedName>
        <fullName evidence="4">Transmembrane protein</fullName>
    </recommendedName>
</protein>
<dbReference type="EMBL" id="ML735898">
    <property type="protein sequence ID" value="KAE8411012.1"/>
    <property type="molecule type" value="Genomic_DNA"/>
</dbReference>
<accession>A0ABQ6W1J0</accession>
<keyword evidence="1" id="KW-1133">Transmembrane helix</keyword>
<keyword evidence="3" id="KW-1185">Reference proteome</keyword>
<keyword evidence="1" id="KW-0812">Transmembrane</keyword>
<proteinExistence type="predicted"/>
<dbReference type="Proteomes" id="UP000325395">
    <property type="component" value="Unassembled WGS sequence"/>
</dbReference>